<reference evidence="1" key="1">
    <citation type="submission" date="2018-06" db="EMBL/GenBank/DDBJ databases">
        <authorList>
            <person name="Zhirakovskaya E."/>
        </authorList>
    </citation>
    <scope>NUCLEOTIDE SEQUENCE</scope>
</reference>
<evidence type="ECO:0000313" key="1">
    <source>
        <dbReference type="EMBL" id="VAW57099.1"/>
    </source>
</evidence>
<sequence>MKPPAAQTPTKQTLNITIQSGRPSSEIQLSPEAQRDVQQAYLVTMRQRFKTEINRLTRGDMLTLLNPHSNDADKLSFIMTYVYSWNWLQQNIHVDFQQPVLAAFANGPQAFLMQLILQSQSSAEFIESYIAYWVNYSGEAQLQQQQILQLLQQSSSQPDLTISIENIWNTLDLFSKSFAIGYKDLAKQEKNRYADMLAEEDKVRLKLIDQLPDQPSLNLFNKLGIIPAMGCPQTCRHCMFIFRPLMKNTEDPNLIYQMLDKLTTSVLFTGGDLSKHLNNFYNAIGKMQHVTTFAILLNGDFADSKEITNNILGKMASAICQRPITWPKAKVHLQISFDEFHQEVVVDRKGHLKERISVVKIANIVEAAPKFNNQIQLCLCHKQSHLNFSMELFQRGVFARLAKELARRGHKIEILATAPSARLKRNPLNPDTPAQVIKDATFILNKYPQAPLMLTSSTIDAYGRAEMMELHEAVNERDLLKQMLNGNGTGAETFDKDLMFWFNGWATLFSAVHMCLGNVFEEGIETIRQRQAKDPLSNAMHRFDIRLLDFYREQHDDLDDIIEKSTGPHHLFHTITETGAMRLHMTKRLIESNII</sequence>
<organism evidence="1">
    <name type="scientific">hydrothermal vent metagenome</name>
    <dbReference type="NCBI Taxonomy" id="652676"/>
    <lineage>
        <taxon>unclassified sequences</taxon>
        <taxon>metagenomes</taxon>
        <taxon>ecological metagenomes</taxon>
    </lineage>
</organism>
<proteinExistence type="predicted"/>
<name>A0A3B0X6B4_9ZZZZ</name>
<gene>
    <name evidence="1" type="ORF">MNBD_GAMMA07-1755</name>
</gene>
<protein>
    <submittedName>
        <fullName evidence="1">Uncharacterized protein</fullName>
    </submittedName>
</protein>
<accession>A0A3B0X6B4</accession>
<dbReference type="EMBL" id="UOFF01000334">
    <property type="protein sequence ID" value="VAW57099.1"/>
    <property type="molecule type" value="Genomic_DNA"/>
</dbReference>
<dbReference type="AlphaFoldDB" id="A0A3B0X6B4"/>